<evidence type="ECO:0008006" key="15">
    <source>
        <dbReference type="Google" id="ProtNLM"/>
    </source>
</evidence>
<dbReference type="PANTHER" id="PTHR13779:SF7">
    <property type="entry name" value="ATPASE WRNIP1"/>
    <property type="match status" value="1"/>
</dbReference>
<evidence type="ECO:0000256" key="2">
    <source>
        <dbReference type="ARBA" id="ARBA00022705"/>
    </source>
</evidence>
<dbReference type="GO" id="GO:0006271">
    <property type="term" value="P:DNA strand elongation involved in DNA replication"/>
    <property type="evidence" value="ECO:0007669"/>
    <property type="project" value="UniProtKB-ARBA"/>
</dbReference>
<name>A0A2Z6SD98_9GLOM</name>
<dbReference type="Gene3D" id="1.10.3710.10">
    <property type="entry name" value="DNA polymerase III clamp loader subunits, C-terminal domain"/>
    <property type="match status" value="1"/>
</dbReference>
<keyword evidence="4" id="KW-0547">Nucleotide-binding</keyword>
<dbReference type="SUPFAM" id="SSF52540">
    <property type="entry name" value="P-loop containing nucleoside triphosphate hydrolases"/>
    <property type="match status" value="1"/>
</dbReference>
<dbReference type="PANTHER" id="PTHR13779">
    <property type="entry name" value="WERNER HELICASE-INTERACTING PROTEIN 1 FAMILY MEMBER"/>
    <property type="match status" value="1"/>
</dbReference>
<evidence type="ECO:0000256" key="10">
    <source>
        <dbReference type="SAM" id="MobiDB-lite"/>
    </source>
</evidence>
<dbReference type="InterPro" id="IPR003959">
    <property type="entry name" value="ATPase_AAA_core"/>
</dbReference>
<dbReference type="GO" id="GO:0008270">
    <property type="term" value="F:zinc ion binding"/>
    <property type="evidence" value="ECO:0007669"/>
    <property type="project" value="UniProtKB-KW"/>
</dbReference>
<dbReference type="GO" id="GO:0005634">
    <property type="term" value="C:nucleus"/>
    <property type="evidence" value="ECO:0007669"/>
    <property type="project" value="TreeGrafter"/>
</dbReference>
<feature type="region of interest" description="Disordered" evidence="10">
    <location>
        <begin position="114"/>
        <end position="157"/>
    </location>
</feature>
<keyword evidence="6" id="KW-0863">Zinc-finger</keyword>
<dbReference type="CDD" id="cd00009">
    <property type="entry name" value="AAA"/>
    <property type="match status" value="1"/>
</dbReference>
<dbReference type="Pfam" id="PF00004">
    <property type="entry name" value="AAA"/>
    <property type="match status" value="1"/>
</dbReference>
<dbReference type="GO" id="GO:0003677">
    <property type="term" value="F:DNA binding"/>
    <property type="evidence" value="ECO:0007669"/>
    <property type="project" value="InterPro"/>
</dbReference>
<keyword evidence="8" id="KW-0067">ATP-binding</keyword>
<gene>
    <name evidence="13" type="ORF">RclHR1_04820007</name>
</gene>
<evidence type="ECO:0000313" key="14">
    <source>
        <dbReference type="Proteomes" id="UP000247702"/>
    </source>
</evidence>
<proteinExistence type="inferred from homology"/>
<feature type="region of interest" description="Disordered" evidence="10">
    <location>
        <begin position="79"/>
        <end position="100"/>
    </location>
</feature>
<evidence type="ECO:0000256" key="6">
    <source>
        <dbReference type="ARBA" id="ARBA00022771"/>
    </source>
</evidence>
<dbReference type="GO" id="GO:0017116">
    <property type="term" value="F:single-stranded DNA helicase activity"/>
    <property type="evidence" value="ECO:0007669"/>
    <property type="project" value="TreeGrafter"/>
</dbReference>
<dbReference type="SUPFAM" id="SSF48019">
    <property type="entry name" value="post-AAA+ oligomerization domain-like"/>
    <property type="match status" value="1"/>
</dbReference>
<dbReference type="Gene3D" id="3.40.50.300">
    <property type="entry name" value="P-loop containing nucleotide triphosphate hydrolases"/>
    <property type="match status" value="1"/>
</dbReference>
<dbReference type="SMART" id="SM00382">
    <property type="entry name" value="AAA"/>
    <property type="match status" value="1"/>
</dbReference>
<dbReference type="GO" id="GO:0005524">
    <property type="term" value="F:ATP binding"/>
    <property type="evidence" value="ECO:0007669"/>
    <property type="project" value="UniProtKB-KW"/>
</dbReference>
<dbReference type="InterPro" id="IPR027417">
    <property type="entry name" value="P-loop_NTPase"/>
</dbReference>
<dbReference type="Proteomes" id="UP000247702">
    <property type="component" value="Unassembled WGS sequence"/>
</dbReference>
<keyword evidence="9" id="KW-0234">DNA repair</keyword>
<protein>
    <recommendedName>
        <fullName evidence="15">UBZ4-type domain-containing protein</fullName>
    </recommendedName>
</protein>
<evidence type="ECO:0000259" key="12">
    <source>
        <dbReference type="SMART" id="SM00734"/>
    </source>
</evidence>
<evidence type="ECO:0000256" key="9">
    <source>
        <dbReference type="ARBA" id="ARBA00023204"/>
    </source>
</evidence>
<comment type="similarity">
    <text evidence="1">Belongs to the AAA ATPase family. RarA/MGS1/WRNIP1 subfamily.</text>
</comment>
<keyword evidence="7" id="KW-0862">Zinc</keyword>
<organism evidence="13 14">
    <name type="scientific">Rhizophagus clarus</name>
    <dbReference type="NCBI Taxonomy" id="94130"/>
    <lineage>
        <taxon>Eukaryota</taxon>
        <taxon>Fungi</taxon>
        <taxon>Fungi incertae sedis</taxon>
        <taxon>Mucoromycota</taxon>
        <taxon>Glomeromycotina</taxon>
        <taxon>Glomeromycetes</taxon>
        <taxon>Glomerales</taxon>
        <taxon>Glomeraceae</taxon>
        <taxon>Rhizophagus</taxon>
    </lineage>
</organism>
<dbReference type="FunFam" id="1.20.272.10:FF:000001">
    <property type="entry name" value="Putative AAA family ATPase"/>
    <property type="match status" value="1"/>
</dbReference>
<keyword evidence="5" id="KW-0227">DNA damage</keyword>
<dbReference type="InterPro" id="IPR021886">
    <property type="entry name" value="MgsA_C"/>
</dbReference>
<evidence type="ECO:0000259" key="11">
    <source>
        <dbReference type="SMART" id="SM00382"/>
    </source>
</evidence>
<dbReference type="Pfam" id="PF16193">
    <property type="entry name" value="AAA_assoc_2"/>
    <property type="match status" value="1"/>
</dbReference>
<reference evidence="13 14" key="1">
    <citation type="submission" date="2017-11" db="EMBL/GenBank/DDBJ databases">
        <title>The genome of Rhizophagus clarus HR1 reveals common genetic basis of auxotrophy among arbuscular mycorrhizal fungi.</title>
        <authorList>
            <person name="Kobayashi Y."/>
        </authorList>
    </citation>
    <scope>NUCLEOTIDE SEQUENCE [LARGE SCALE GENOMIC DNA]</scope>
    <source>
        <strain evidence="13 14">HR1</strain>
    </source>
</reference>
<dbReference type="GO" id="GO:0000731">
    <property type="term" value="P:DNA synthesis involved in DNA repair"/>
    <property type="evidence" value="ECO:0007669"/>
    <property type="project" value="TreeGrafter"/>
</dbReference>
<dbReference type="Gene3D" id="1.20.272.10">
    <property type="match status" value="1"/>
</dbReference>
<dbReference type="EMBL" id="BEXD01003851">
    <property type="protein sequence ID" value="GBC02789.1"/>
    <property type="molecule type" value="Genomic_DNA"/>
</dbReference>
<evidence type="ECO:0000256" key="7">
    <source>
        <dbReference type="ARBA" id="ARBA00022833"/>
    </source>
</evidence>
<dbReference type="GO" id="GO:0016887">
    <property type="term" value="F:ATP hydrolysis activity"/>
    <property type="evidence" value="ECO:0007669"/>
    <property type="project" value="InterPro"/>
</dbReference>
<evidence type="ECO:0000256" key="3">
    <source>
        <dbReference type="ARBA" id="ARBA00022723"/>
    </source>
</evidence>
<evidence type="ECO:0000256" key="8">
    <source>
        <dbReference type="ARBA" id="ARBA00022840"/>
    </source>
</evidence>
<evidence type="ECO:0000256" key="4">
    <source>
        <dbReference type="ARBA" id="ARBA00022741"/>
    </source>
</evidence>
<dbReference type="InterPro" id="IPR032423">
    <property type="entry name" value="AAA_assoc_2"/>
</dbReference>
<keyword evidence="3" id="KW-0479">Metal-binding</keyword>
<dbReference type="FunFam" id="3.40.50.300:FF:000137">
    <property type="entry name" value="Replication-associated recombination protein A"/>
    <property type="match status" value="1"/>
</dbReference>
<evidence type="ECO:0000256" key="5">
    <source>
        <dbReference type="ARBA" id="ARBA00022763"/>
    </source>
</evidence>
<accession>A0A2Z6SD98</accession>
<dbReference type="STRING" id="94130.A0A2Z6SD98"/>
<dbReference type="InterPro" id="IPR006642">
    <property type="entry name" value="Rad18_UBZ4"/>
</dbReference>
<evidence type="ECO:0000256" key="1">
    <source>
        <dbReference type="ARBA" id="ARBA00008959"/>
    </source>
</evidence>
<sequence>MTNLEMVVNKISLTKKIPMVLKLLIRSKLERLIFLFPLNGLKMTSNNDDNDTVMVSCPACNQYVDMSEINEHMDNKCTKLDKSGTENQKSLKNTSSNKAPPKKIFITAKNDFFTPKTEASSNPSQNNQLPLSAKREKRPSISSSSSNRPNKQIKTKTDTMPLAARVRPNSFEEFIGQRELIGNNGWLKELILRDKVPSMIMWGPSGVGKTTLAKIIAKLTKSICKKFSGITHATADIKKAFDEAKNEAGLTGRRTIIFLDEIHRFNKAQQDLFLPYVESGGVTLIGATTENPSFKINSALLSRCKVFALKKLTIEEVQEILKRALDKIRIQNTPNVQSEESSTTLSENDNDIKVDEDVLKYLAVMSDGDARIALNALEIALNVKSKKHITKDDIEQVIQKSILYDKDGEEHYNIISALHKSMRGSDANASLYWLGRMLTGGEDPLYIARRLIVFASEDVGLADNSALPLAIATYQACQFIGMPECEINLAHCVTYLAETKKSVRSYKAYGLVKETIKEEYNYPVPLHMRNAPTKLMKDLGYSAGYKYNPDYEGSVCQEYLPKELKRKEFLDVFSPEKVDHEMKNIKSIKNEPEEPIIETEPQMEQNVRTEIYGEIDFRNPFSRIHNHDINDNI</sequence>
<feature type="compositionally biased region" description="Polar residues" evidence="10">
    <location>
        <begin position="117"/>
        <end position="130"/>
    </location>
</feature>
<keyword evidence="2" id="KW-0235">DNA replication</keyword>
<feature type="compositionally biased region" description="Polar residues" evidence="10">
    <location>
        <begin position="85"/>
        <end position="98"/>
    </location>
</feature>
<keyword evidence="14" id="KW-1185">Reference proteome</keyword>
<dbReference type="InterPro" id="IPR051314">
    <property type="entry name" value="AAA_ATPase_RarA/MGS1/WRNIP1"/>
</dbReference>
<evidence type="ECO:0000313" key="13">
    <source>
        <dbReference type="EMBL" id="GBC02789.1"/>
    </source>
</evidence>
<dbReference type="InterPro" id="IPR003593">
    <property type="entry name" value="AAA+_ATPase"/>
</dbReference>
<comment type="caution">
    <text evidence="13">The sequence shown here is derived from an EMBL/GenBank/DDBJ whole genome shotgun (WGS) entry which is preliminary data.</text>
</comment>
<dbReference type="InterPro" id="IPR008921">
    <property type="entry name" value="DNA_pol3_clamp-load_cplx_C"/>
</dbReference>
<dbReference type="Gene3D" id="1.10.8.60">
    <property type="match status" value="1"/>
</dbReference>
<dbReference type="Pfam" id="PF12002">
    <property type="entry name" value="MgsA_C"/>
    <property type="match status" value="1"/>
</dbReference>
<dbReference type="GO" id="GO:0008047">
    <property type="term" value="F:enzyme activator activity"/>
    <property type="evidence" value="ECO:0007669"/>
    <property type="project" value="TreeGrafter"/>
</dbReference>
<dbReference type="SMART" id="SM00734">
    <property type="entry name" value="ZnF_Rad18"/>
    <property type="match status" value="1"/>
</dbReference>
<dbReference type="CDD" id="cd18139">
    <property type="entry name" value="HLD_clamp_RarA"/>
    <property type="match status" value="1"/>
</dbReference>
<feature type="domain" description="AAA+ ATPase" evidence="11">
    <location>
        <begin position="195"/>
        <end position="312"/>
    </location>
</feature>
<dbReference type="AlphaFoldDB" id="A0A2Z6SD98"/>
<feature type="domain" description="UBZ4-type" evidence="12">
    <location>
        <begin position="54"/>
        <end position="78"/>
    </location>
</feature>